<evidence type="ECO:0000313" key="3">
    <source>
        <dbReference type="Proteomes" id="UP000253529"/>
    </source>
</evidence>
<keyword evidence="3" id="KW-1185">Reference proteome</keyword>
<name>A0A366FGM0_9HYPH</name>
<dbReference type="Proteomes" id="UP000253529">
    <property type="component" value="Unassembled WGS sequence"/>
</dbReference>
<dbReference type="RefSeq" id="WP_113889319.1">
    <property type="nucleotide sequence ID" value="NZ_QNRK01000011.1"/>
</dbReference>
<reference evidence="2 3" key="1">
    <citation type="submission" date="2018-06" db="EMBL/GenBank/DDBJ databases">
        <title>Genomic Encyclopedia of Type Strains, Phase IV (KMG-IV): sequencing the most valuable type-strain genomes for metagenomic binning, comparative biology and taxonomic classification.</title>
        <authorList>
            <person name="Goeker M."/>
        </authorList>
    </citation>
    <scope>NUCLEOTIDE SEQUENCE [LARGE SCALE GENOMIC DNA]</scope>
    <source>
        <strain evidence="2 3">DSM 24875</strain>
    </source>
</reference>
<accession>A0A366FGM0</accession>
<gene>
    <name evidence="2" type="ORF">DFR50_11119</name>
</gene>
<protein>
    <recommendedName>
        <fullName evidence="4">DUF1588 domain-containing protein</fullName>
    </recommendedName>
</protein>
<feature type="chain" id="PRO_5016661832" description="DUF1588 domain-containing protein" evidence="1">
    <location>
        <begin position="24"/>
        <end position="432"/>
    </location>
</feature>
<keyword evidence="1" id="KW-0732">Signal</keyword>
<evidence type="ECO:0008006" key="4">
    <source>
        <dbReference type="Google" id="ProtNLM"/>
    </source>
</evidence>
<feature type="signal peptide" evidence="1">
    <location>
        <begin position="1"/>
        <end position="23"/>
    </location>
</feature>
<sequence length="432" mass="48451">MVLRWRSIPALCGLLWSAWTAPAAEPPDPTFESFREILLRERPVSIAEAIQAMQRRFPSYLSHHTLVYRSLSLHGSDYENPRAIVFGSTGDFILTFNGNPKHRGYGSIEAMAFSPTRGYAFRLISFAQEPKNAADLIDADEIELRTANLLISKPNPRICTSCHDEINPRPIWEPFAVWPGVYGSADDRLFRFLFDSEGRSLPSGVSSAPDLAGPDSEKDGFVRYLANRPRHARYRLLPLPQGLAIEGFESEPTQGAENRPNLALTKLFSIQAAKLIARDAGVGPDSRRKLVLLAATECLRGQPSGPPPAALKEIVADADVWRQTFKRDIAGQMKRNLNRMQEYFDNNLRLIDSALPEERESYKLYYLASALERIGMNIEDYSINVNRVNSYEDGGHGFFALGLILRETLQERLQLDHIPSCAEVYGVLESGR</sequence>
<evidence type="ECO:0000313" key="2">
    <source>
        <dbReference type="EMBL" id="RBP13757.1"/>
    </source>
</evidence>
<organism evidence="2 3">
    <name type="scientific">Roseiarcus fermentans</name>
    <dbReference type="NCBI Taxonomy" id="1473586"/>
    <lineage>
        <taxon>Bacteria</taxon>
        <taxon>Pseudomonadati</taxon>
        <taxon>Pseudomonadota</taxon>
        <taxon>Alphaproteobacteria</taxon>
        <taxon>Hyphomicrobiales</taxon>
        <taxon>Roseiarcaceae</taxon>
        <taxon>Roseiarcus</taxon>
    </lineage>
</organism>
<comment type="caution">
    <text evidence="2">The sequence shown here is derived from an EMBL/GenBank/DDBJ whole genome shotgun (WGS) entry which is preliminary data.</text>
</comment>
<dbReference type="OrthoDB" id="5694039at2"/>
<dbReference type="EMBL" id="QNRK01000011">
    <property type="protein sequence ID" value="RBP13757.1"/>
    <property type="molecule type" value="Genomic_DNA"/>
</dbReference>
<dbReference type="AlphaFoldDB" id="A0A366FGM0"/>
<proteinExistence type="predicted"/>
<evidence type="ECO:0000256" key="1">
    <source>
        <dbReference type="SAM" id="SignalP"/>
    </source>
</evidence>